<dbReference type="Proteomes" id="UP000805841">
    <property type="component" value="Unassembled WGS sequence"/>
</dbReference>
<dbReference type="InterPro" id="IPR017585">
    <property type="entry name" value="SAF_FlgA"/>
</dbReference>
<dbReference type="CDD" id="cd11614">
    <property type="entry name" value="SAF_CpaB_FlgA_like"/>
    <property type="match status" value="1"/>
</dbReference>
<comment type="similarity">
    <text evidence="2 7">Belongs to the FlgA family.</text>
</comment>
<gene>
    <name evidence="9" type="primary">flgA</name>
    <name evidence="9" type="ORF">HAQ05_08075</name>
</gene>
<reference evidence="9 10" key="1">
    <citation type="journal article" date="2020" name="Insects">
        <title>Bacteria Belonging to Pseudomonas typographi sp. nov. from the Bark Beetle Ips typographus Have Genomic Potential to Aid in the Host Ecology.</title>
        <authorList>
            <person name="Peral-Aranega E."/>
            <person name="Saati-Santamaria Z."/>
            <person name="Kolarik M."/>
            <person name="Rivas R."/>
            <person name="Garcia-Fraile P."/>
        </authorList>
    </citation>
    <scope>NUCLEOTIDE SEQUENCE [LARGE SCALE GENOMIC DNA]</scope>
    <source>
        <strain evidence="9 10">CA3A</strain>
    </source>
</reference>
<dbReference type="SMART" id="SM00858">
    <property type="entry name" value="SAF"/>
    <property type="match status" value="1"/>
</dbReference>
<dbReference type="InterPro" id="IPR039246">
    <property type="entry name" value="Flagellar_FlgA"/>
</dbReference>
<comment type="caution">
    <text evidence="9">The sequence shown here is derived from an EMBL/GenBank/DDBJ whole genome shotgun (WGS) entry which is preliminary data.</text>
</comment>
<dbReference type="Pfam" id="PF13144">
    <property type="entry name" value="ChapFlgA"/>
    <property type="match status" value="1"/>
</dbReference>
<name>A0ABR7YZN0_9PSED</name>
<evidence type="ECO:0000256" key="1">
    <source>
        <dbReference type="ARBA" id="ARBA00004418"/>
    </source>
</evidence>
<feature type="chain" id="PRO_5044964551" description="Flagella basal body P-ring formation protein FlgA" evidence="7">
    <location>
        <begin position="33"/>
        <end position="249"/>
    </location>
</feature>
<evidence type="ECO:0000256" key="6">
    <source>
        <dbReference type="ARBA" id="ARBA00025643"/>
    </source>
</evidence>
<comment type="subcellular location">
    <subcellularLocation>
        <location evidence="1 7">Periplasm</location>
    </subcellularLocation>
</comment>
<evidence type="ECO:0000256" key="3">
    <source>
        <dbReference type="ARBA" id="ARBA00014754"/>
    </source>
</evidence>
<dbReference type="Gene3D" id="3.90.1210.10">
    <property type="entry name" value="Antifreeze-like/N-acetylneuraminic acid synthase C-terminal domain"/>
    <property type="match status" value="1"/>
</dbReference>
<dbReference type="Pfam" id="PF17656">
    <property type="entry name" value="ChapFlgA_N"/>
    <property type="match status" value="1"/>
</dbReference>
<keyword evidence="7" id="KW-1005">Bacterial flagellum biogenesis</keyword>
<evidence type="ECO:0000256" key="2">
    <source>
        <dbReference type="ARBA" id="ARBA00010474"/>
    </source>
</evidence>
<dbReference type="InterPro" id="IPR013974">
    <property type="entry name" value="SAF"/>
</dbReference>
<dbReference type="InterPro" id="IPR041231">
    <property type="entry name" value="FlgA_N"/>
</dbReference>
<keyword evidence="10" id="KW-1185">Reference proteome</keyword>
<dbReference type="PANTHER" id="PTHR36307:SF1">
    <property type="entry name" value="FLAGELLA BASAL BODY P-RING FORMATION PROTEIN FLGA"/>
    <property type="match status" value="1"/>
</dbReference>
<comment type="function">
    <text evidence="6 7">Involved in the assembly process of the P-ring formation. It may associate with FlgF on the rod constituting a structure essential for the P-ring assembly or may act as a modulator protein for the P-ring assembly.</text>
</comment>
<dbReference type="NCBIfam" id="TIGR03170">
    <property type="entry name" value="flgA_cterm"/>
    <property type="match status" value="1"/>
</dbReference>
<proteinExistence type="inferred from homology"/>
<keyword evidence="4 7" id="KW-0732">Signal</keyword>
<evidence type="ECO:0000256" key="7">
    <source>
        <dbReference type="RuleBase" id="RU362063"/>
    </source>
</evidence>
<feature type="domain" description="SAF" evidence="8">
    <location>
        <begin position="124"/>
        <end position="186"/>
    </location>
</feature>
<evidence type="ECO:0000313" key="9">
    <source>
        <dbReference type="EMBL" id="MBD1598660.1"/>
    </source>
</evidence>
<accession>A0ABR7YZN0</accession>
<evidence type="ECO:0000256" key="4">
    <source>
        <dbReference type="ARBA" id="ARBA00022729"/>
    </source>
</evidence>
<dbReference type="PANTHER" id="PTHR36307">
    <property type="entry name" value="FLAGELLA BASAL BODY P-RING FORMATION PROTEIN FLGA"/>
    <property type="match status" value="1"/>
</dbReference>
<keyword evidence="9" id="KW-0966">Cell projection</keyword>
<dbReference type="EMBL" id="JAAOCA010000008">
    <property type="protein sequence ID" value="MBD1598660.1"/>
    <property type="molecule type" value="Genomic_DNA"/>
</dbReference>
<keyword evidence="9" id="KW-0969">Cilium</keyword>
<evidence type="ECO:0000259" key="8">
    <source>
        <dbReference type="SMART" id="SM00858"/>
    </source>
</evidence>
<keyword evidence="9" id="KW-0282">Flagellum</keyword>
<evidence type="ECO:0000313" key="10">
    <source>
        <dbReference type="Proteomes" id="UP000805841"/>
    </source>
</evidence>
<dbReference type="RefSeq" id="WP_190419206.1">
    <property type="nucleotide sequence ID" value="NZ_JAAOCA010000008.1"/>
</dbReference>
<keyword evidence="5 7" id="KW-0574">Periplasm</keyword>
<dbReference type="Gene3D" id="2.30.30.760">
    <property type="match status" value="1"/>
</dbReference>
<organism evidence="9 10">
    <name type="scientific">Pseudomonas typographi</name>
    <dbReference type="NCBI Taxonomy" id="2715964"/>
    <lineage>
        <taxon>Bacteria</taxon>
        <taxon>Pseudomonadati</taxon>
        <taxon>Pseudomonadota</taxon>
        <taxon>Gammaproteobacteria</taxon>
        <taxon>Pseudomonadales</taxon>
        <taxon>Pseudomonadaceae</taxon>
        <taxon>Pseudomonas</taxon>
    </lineage>
</organism>
<protein>
    <recommendedName>
        <fullName evidence="3 7">Flagella basal body P-ring formation protein FlgA</fullName>
    </recommendedName>
</protein>
<feature type="signal peptide" evidence="7">
    <location>
        <begin position="1"/>
        <end position="32"/>
    </location>
</feature>
<evidence type="ECO:0000256" key="5">
    <source>
        <dbReference type="ARBA" id="ARBA00022764"/>
    </source>
</evidence>
<sequence length="249" mass="26777">MNVKTPFSRHLLHALSGLVTALCLFGSGRLPADEATLPEQLIGATQGFLEFTVEDYLATAQIEGRPQVEVNDLDPRLSLPGCEQPLAASLQSPATPVGRVVVKVRCEGPTPWTVFVPAQVHLFRQVVTATRPMKRNDVIGQGDVALRERDVGPLSQGYLTELDQALGLKLTRPAVMDQVLSPVQVERPEVIRKGDQVVISAGNAGIAVRMPGEALADGGEGEQIRVRNLRSNRVVKARVTGPGQVEVAM</sequence>